<proteinExistence type="predicted"/>
<evidence type="ECO:0000313" key="2">
    <source>
        <dbReference type="EMBL" id="MFD2276454.1"/>
    </source>
</evidence>
<dbReference type="RefSeq" id="WP_377136848.1">
    <property type="nucleotide sequence ID" value="NZ_JBHUJC010000025.1"/>
</dbReference>
<dbReference type="InterPro" id="IPR006311">
    <property type="entry name" value="TAT_signal"/>
</dbReference>
<comment type="caution">
    <text evidence="2">The sequence shown here is derived from an EMBL/GenBank/DDBJ whole genome shotgun (WGS) entry which is preliminary data.</text>
</comment>
<reference evidence="3" key="1">
    <citation type="journal article" date="2019" name="Int. J. Syst. Evol. Microbiol.">
        <title>The Global Catalogue of Microorganisms (GCM) 10K type strain sequencing project: providing services to taxonomists for standard genome sequencing and annotation.</title>
        <authorList>
            <consortium name="The Broad Institute Genomics Platform"/>
            <consortium name="The Broad Institute Genome Sequencing Center for Infectious Disease"/>
            <person name="Wu L."/>
            <person name="Ma J."/>
        </authorList>
    </citation>
    <scope>NUCLEOTIDE SEQUENCE [LARGE SCALE GENOMIC DNA]</scope>
    <source>
        <strain evidence="3">JCM 16545</strain>
    </source>
</reference>
<accession>A0ABW5E2X2</accession>
<dbReference type="InterPro" id="IPR011447">
    <property type="entry name" value="DUF1552"/>
</dbReference>
<dbReference type="Proteomes" id="UP001597297">
    <property type="component" value="Unassembled WGS sequence"/>
</dbReference>
<sequence>MNYIKPMRISRRHMLRGVGATMALPFLEAMGATPLKSLAVGPEGQPIRYAAIFMPNGVNTAQFTPTGSTLDTLPPILQPLGSYAQHVNVITGLKNAMGGHAGGTSSFLTGQRPKKGENPADVNIGNASIDQIIGYAEKDSTALPTLELAMHTPRRGTSPSGLPWVYGNCVSWRNATTPVPQEVNPMRAFMRLFEDARLTSKPSRTRKKSFTPTKSVIDSVLDDAKQLQNRLGRDDQQKLDEYLTTVRDVENRILRQTQPKGLKITEEILADIQNTEKKVKRSSGGDDLSVIPKIPFPEYTEMMMDIMALAFWSNSTRASTLMLGHGVDRRNMSFLDGVEGGHHSISHHGNNPEKLQQQALINTFYVSQYTYFLERLHSMKEGSNSVLENSIVMMGSSISNGQNHSPGNVPIILGGNAGGRIKTNRHINGAGAPIGTLHRSVLDTLNIDDQIKGKGGTLQGI</sequence>
<feature type="region of interest" description="Disordered" evidence="1">
    <location>
        <begin position="104"/>
        <end position="123"/>
    </location>
</feature>
<evidence type="ECO:0000256" key="1">
    <source>
        <dbReference type="SAM" id="MobiDB-lite"/>
    </source>
</evidence>
<organism evidence="2 3">
    <name type="scientific">Rubritalea spongiae</name>
    <dbReference type="NCBI Taxonomy" id="430797"/>
    <lineage>
        <taxon>Bacteria</taxon>
        <taxon>Pseudomonadati</taxon>
        <taxon>Verrucomicrobiota</taxon>
        <taxon>Verrucomicrobiia</taxon>
        <taxon>Verrucomicrobiales</taxon>
        <taxon>Rubritaleaceae</taxon>
        <taxon>Rubritalea</taxon>
    </lineage>
</organism>
<name>A0ABW5E2X2_9BACT</name>
<dbReference type="EMBL" id="JBHUJC010000025">
    <property type="protein sequence ID" value="MFD2276454.1"/>
    <property type="molecule type" value="Genomic_DNA"/>
</dbReference>
<dbReference type="PROSITE" id="PS51318">
    <property type="entry name" value="TAT"/>
    <property type="match status" value="1"/>
</dbReference>
<protein>
    <submittedName>
        <fullName evidence="2">DUF1552 domain-containing protein</fullName>
    </submittedName>
</protein>
<dbReference type="Pfam" id="PF07586">
    <property type="entry name" value="HXXSHH"/>
    <property type="match status" value="1"/>
</dbReference>
<evidence type="ECO:0000313" key="3">
    <source>
        <dbReference type="Proteomes" id="UP001597297"/>
    </source>
</evidence>
<keyword evidence="3" id="KW-1185">Reference proteome</keyword>
<gene>
    <name evidence="2" type="ORF">ACFSQZ_08235</name>
</gene>